<comment type="catalytic activity">
    <reaction evidence="5">
        <text>L-arginyl-[protein] + S-adenosyl-L-methionine = N(omega)-methyl-L-arginyl-[protein] + S-adenosyl-L-homocysteine + H(+)</text>
        <dbReference type="Rhea" id="RHEA:48100"/>
        <dbReference type="Rhea" id="RHEA-COMP:10532"/>
        <dbReference type="Rhea" id="RHEA-COMP:11990"/>
        <dbReference type="ChEBI" id="CHEBI:15378"/>
        <dbReference type="ChEBI" id="CHEBI:29965"/>
        <dbReference type="ChEBI" id="CHEBI:57856"/>
        <dbReference type="ChEBI" id="CHEBI:59789"/>
        <dbReference type="ChEBI" id="CHEBI:65280"/>
    </reaction>
    <physiologicalReaction direction="left-to-right" evidence="5">
        <dbReference type="Rhea" id="RHEA:48101"/>
    </physiologicalReaction>
</comment>
<evidence type="ECO:0000259" key="7">
    <source>
        <dbReference type="Pfam" id="PF13649"/>
    </source>
</evidence>
<evidence type="ECO:0000256" key="6">
    <source>
        <dbReference type="PROSITE-ProRule" id="PRU01015"/>
    </source>
</evidence>
<keyword evidence="4 6" id="KW-0949">S-adenosyl-L-methionine</keyword>
<dbReference type="CTD" id="33631"/>
<dbReference type="GO" id="GO:0032259">
    <property type="term" value="P:methylation"/>
    <property type="evidence" value="ECO:0007669"/>
    <property type="project" value="UniProtKB-KW"/>
</dbReference>
<dbReference type="GO" id="GO:0035242">
    <property type="term" value="F:protein-arginine omega-N asymmetric methyltransferase activity"/>
    <property type="evidence" value="ECO:0007669"/>
    <property type="project" value="UniProtKB-EC"/>
</dbReference>
<sequence length="369" mass="41484">MLGQDSGEDVTFEALFRNSADGYASADLNLDQALQRIKDRREQEALYFKLYSRVEVQEWLLKDSVRNKAYREAIIGNELFREKTVLEVGCGTGIFSIFAAKAGASRVIAVDGASITEYARRIIQDNGFSSVITVVQAKVEEVELPDSIQKVDIILCDWMGQCLFSENMLESLIFARDKWLVAGGYIFPDTAQLYLAASEGGDRDIGFWDDVHGFDLGAVGRRFKEKAAVEHVHPSQVVSKPCLLKSLDLYTMRRQAASIRSFYELKVTRTAKVRSLLAYFDVGFSKSPQRVSFSTSPSAPWTHWNQTVFHLEEPLPVRVGESIKGVFAMQPSADNLFELKFDIYLDFEGKEKSITSKQSFVLTNTVTLC</sequence>
<dbReference type="Proteomes" id="UP000007801">
    <property type="component" value="Unassembled WGS sequence"/>
</dbReference>
<organism evidence="9 10">
    <name type="scientific">Drosophila ananassae</name>
    <name type="common">Fruit fly</name>
    <dbReference type="NCBI Taxonomy" id="7217"/>
    <lineage>
        <taxon>Eukaryota</taxon>
        <taxon>Metazoa</taxon>
        <taxon>Ecdysozoa</taxon>
        <taxon>Arthropoda</taxon>
        <taxon>Hexapoda</taxon>
        <taxon>Insecta</taxon>
        <taxon>Pterygota</taxon>
        <taxon>Neoptera</taxon>
        <taxon>Endopterygota</taxon>
        <taxon>Diptera</taxon>
        <taxon>Brachycera</taxon>
        <taxon>Muscomorpha</taxon>
        <taxon>Ephydroidea</taxon>
        <taxon>Drosophilidae</taxon>
        <taxon>Drosophila</taxon>
        <taxon>Sophophora</taxon>
    </lineage>
</organism>
<feature type="domain" description="Methyltransferase" evidence="7">
    <location>
        <begin position="85"/>
        <end position="173"/>
    </location>
</feature>
<dbReference type="OMA" id="CLFSENM"/>
<dbReference type="InterPro" id="IPR055135">
    <property type="entry name" value="PRMT_dom"/>
</dbReference>
<dbReference type="KEGG" id="dan:6497699"/>
<dbReference type="PANTHER" id="PTHR11006">
    <property type="entry name" value="PROTEIN ARGININE N-METHYLTRANSFERASE"/>
    <property type="match status" value="1"/>
</dbReference>
<evidence type="ECO:0000313" key="10">
    <source>
        <dbReference type="Proteomes" id="UP000007801"/>
    </source>
</evidence>
<dbReference type="FunFam" id="3.40.50.150:FF:000003">
    <property type="entry name" value="Blast:Protein arginine N-methyltransferase 1"/>
    <property type="match status" value="1"/>
</dbReference>
<dbReference type="FunCoup" id="B3MLN9">
    <property type="interactions" value="77"/>
</dbReference>
<dbReference type="InterPro" id="IPR025799">
    <property type="entry name" value="Arg_MeTrfase"/>
</dbReference>
<dbReference type="SUPFAM" id="SSF53335">
    <property type="entry name" value="S-adenosyl-L-methionine-dependent methyltransferases"/>
    <property type="match status" value="1"/>
</dbReference>
<evidence type="ECO:0000256" key="5">
    <source>
        <dbReference type="ARBA" id="ARBA00049303"/>
    </source>
</evidence>
<evidence type="ECO:0000256" key="3">
    <source>
        <dbReference type="ARBA" id="ARBA00022679"/>
    </source>
</evidence>
<evidence type="ECO:0000313" key="9">
    <source>
        <dbReference type="EMBL" id="EDV30760.1"/>
    </source>
</evidence>
<dbReference type="GO" id="GO:0035241">
    <property type="term" value="F:protein-arginine omega-N monomethyltransferase activity"/>
    <property type="evidence" value="ECO:0007669"/>
    <property type="project" value="RHEA"/>
</dbReference>
<dbReference type="PANTHER" id="PTHR11006:SF124">
    <property type="entry name" value="ARGININE METHYLTRANSFERASE 1-RELATED"/>
    <property type="match status" value="1"/>
</dbReference>
<evidence type="ECO:0000256" key="2">
    <source>
        <dbReference type="ARBA" id="ARBA00022603"/>
    </source>
</evidence>
<dbReference type="OrthoDB" id="5980806at2759"/>
<reference evidence="9 10" key="1">
    <citation type="journal article" date="2007" name="Nature">
        <title>Evolution of genes and genomes on the Drosophila phylogeny.</title>
        <authorList>
            <consortium name="Drosophila 12 Genomes Consortium"/>
            <person name="Clark A.G."/>
            <person name="Eisen M.B."/>
            <person name="Smith D.R."/>
            <person name="Bergman C.M."/>
            <person name="Oliver B."/>
            <person name="Markow T.A."/>
            <person name="Kaufman T.C."/>
            <person name="Kellis M."/>
            <person name="Gelbart W."/>
            <person name="Iyer V.N."/>
            <person name="Pollard D.A."/>
            <person name="Sackton T.B."/>
            <person name="Larracuente A.M."/>
            <person name="Singh N.D."/>
            <person name="Abad J.P."/>
            <person name="Abt D.N."/>
            <person name="Adryan B."/>
            <person name="Aguade M."/>
            <person name="Akashi H."/>
            <person name="Anderson W.W."/>
            <person name="Aquadro C.F."/>
            <person name="Ardell D.H."/>
            <person name="Arguello R."/>
            <person name="Artieri C.G."/>
            <person name="Barbash D.A."/>
            <person name="Barker D."/>
            <person name="Barsanti P."/>
            <person name="Batterham P."/>
            <person name="Batzoglou S."/>
            <person name="Begun D."/>
            <person name="Bhutkar A."/>
            <person name="Blanco E."/>
            <person name="Bosak S.A."/>
            <person name="Bradley R.K."/>
            <person name="Brand A.D."/>
            <person name="Brent M.R."/>
            <person name="Brooks A.N."/>
            <person name="Brown R.H."/>
            <person name="Butlin R.K."/>
            <person name="Caggese C."/>
            <person name="Calvi B.R."/>
            <person name="Bernardo de Carvalho A."/>
            <person name="Caspi A."/>
            <person name="Castrezana S."/>
            <person name="Celniker S.E."/>
            <person name="Chang J.L."/>
            <person name="Chapple C."/>
            <person name="Chatterji S."/>
            <person name="Chinwalla A."/>
            <person name="Civetta A."/>
            <person name="Clifton S.W."/>
            <person name="Comeron J.M."/>
            <person name="Costello J.C."/>
            <person name="Coyne J.A."/>
            <person name="Daub J."/>
            <person name="David R.G."/>
            <person name="Delcher A.L."/>
            <person name="Delehaunty K."/>
            <person name="Do C.B."/>
            <person name="Ebling H."/>
            <person name="Edwards K."/>
            <person name="Eickbush T."/>
            <person name="Evans J.D."/>
            <person name="Filipski A."/>
            <person name="Findeiss S."/>
            <person name="Freyhult E."/>
            <person name="Fulton L."/>
            <person name="Fulton R."/>
            <person name="Garcia A.C."/>
            <person name="Gardiner A."/>
            <person name="Garfield D.A."/>
            <person name="Garvin B.E."/>
            <person name="Gibson G."/>
            <person name="Gilbert D."/>
            <person name="Gnerre S."/>
            <person name="Godfrey J."/>
            <person name="Good R."/>
            <person name="Gotea V."/>
            <person name="Gravely B."/>
            <person name="Greenberg A.J."/>
            <person name="Griffiths-Jones S."/>
            <person name="Gross S."/>
            <person name="Guigo R."/>
            <person name="Gustafson E.A."/>
            <person name="Haerty W."/>
            <person name="Hahn M.W."/>
            <person name="Halligan D.L."/>
            <person name="Halpern A.L."/>
            <person name="Halter G.M."/>
            <person name="Han M.V."/>
            <person name="Heger A."/>
            <person name="Hillier L."/>
            <person name="Hinrichs A.S."/>
            <person name="Holmes I."/>
            <person name="Hoskins R.A."/>
            <person name="Hubisz M.J."/>
            <person name="Hultmark D."/>
            <person name="Huntley M.A."/>
            <person name="Jaffe D.B."/>
            <person name="Jagadeeshan S."/>
            <person name="Jeck W.R."/>
            <person name="Johnson J."/>
            <person name="Jones C.D."/>
            <person name="Jordan W.C."/>
            <person name="Karpen G.H."/>
            <person name="Kataoka E."/>
            <person name="Keightley P.D."/>
            <person name="Kheradpour P."/>
            <person name="Kirkness E.F."/>
            <person name="Koerich L.B."/>
            <person name="Kristiansen K."/>
            <person name="Kudrna D."/>
            <person name="Kulathinal R.J."/>
            <person name="Kumar S."/>
            <person name="Kwok R."/>
            <person name="Lander E."/>
            <person name="Langley C.H."/>
            <person name="Lapoint R."/>
            <person name="Lazzaro B.P."/>
            <person name="Lee S.J."/>
            <person name="Levesque L."/>
            <person name="Li R."/>
            <person name="Lin C.F."/>
            <person name="Lin M.F."/>
            <person name="Lindblad-Toh K."/>
            <person name="Llopart A."/>
            <person name="Long M."/>
            <person name="Low L."/>
            <person name="Lozovsky E."/>
            <person name="Lu J."/>
            <person name="Luo M."/>
            <person name="Machado C.A."/>
            <person name="Makalowski W."/>
            <person name="Marzo M."/>
            <person name="Matsuda M."/>
            <person name="Matzkin L."/>
            <person name="McAllister B."/>
            <person name="McBride C.S."/>
            <person name="McKernan B."/>
            <person name="McKernan K."/>
            <person name="Mendez-Lago M."/>
            <person name="Minx P."/>
            <person name="Mollenhauer M.U."/>
            <person name="Montooth K."/>
            <person name="Mount S.M."/>
            <person name="Mu X."/>
            <person name="Myers E."/>
            <person name="Negre B."/>
            <person name="Newfeld S."/>
            <person name="Nielsen R."/>
            <person name="Noor M.A."/>
            <person name="O'Grady P."/>
            <person name="Pachter L."/>
            <person name="Papaceit M."/>
            <person name="Parisi M.J."/>
            <person name="Parisi M."/>
            <person name="Parts L."/>
            <person name="Pedersen J.S."/>
            <person name="Pesole G."/>
            <person name="Phillippy A.M."/>
            <person name="Ponting C.P."/>
            <person name="Pop M."/>
            <person name="Porcelli D."/>
            <person name="Powell J.R."/>
            <person name="Prohaska S."/>
            <person name="Pruitt K."/>
            <person name="Puig M."/>
            <person name="Quesneville H."/>
            <person name="Ram K.R."/>
            <person name="Rand D."/>
            <person name="Rasmussen M.D."/>
            <person name="Reed L.K."/>
            <person name="Reenan R."/>
            <person name="Reily A."/>
            <person name="Remington K.A."/>
            <person name="Rieger T.T."/>
            <person name="Ritchie M.G."/>
            <person name="Robin C."/>
            <person name="Rogers Y.H."/>
            <person name="Rohde C."/>
            <person name="Rozas J."/>
            <person name="Rubenfield M.J."/>
            <person name="Ruiz A."/>
            <person name="Russo S."/>
            <person name="Salzberg S.L."/>
            <person name="Sanchez-Gracia A."/>
            <person name="Saranga D.J."/>
            <person name="Sato H."/>
            <person name="Schaeffer S.W."/>
            <person name="Schatz M.C."/>
            <person name="Schlenke T."/>
            <person name="Schwartz R."/>
            <person name="Segarra C."/>
            <person name="Singh R.S."/>
            <person name="Sirot L."/>
            <person name="Sirota M."/>
            <person name="Sisneros N.B."/>
            <person name="Smith C.D."/>
            <person name="Smith T.F."/>
            <person name="Spieth J."/>
            <person name="Stage D.E."/>
            <person name="Stark A."/>
            <person name="Stephan W."/>
            <person name="Strausberg R.L."/>
            <person name="Strempel S."/>
            <person name="Sturgill D."/>
            <person name="Sutton G."/>
            <person name="Sutton G.G."/>
            <person name="Tao W."/>
            <person name="Teichmann S."/>
            <person name="Tobari Y.N."/>
            <person name="Tomimura Y."/>
            <person name="Tsolas J.M."/>
            <person name="Valente V.L."/>
            <person name="Venter E."/>
            <person name="Venter J.C."/>
            <person name="Vicario S."/>
            <person name="Vieira F.G."/>
            <person name="Vilella A.J."/>
            <person name="Villasante A."/>
            <person name="Walenz B."/>
            <person name="Wang J."/>
            <person name="Wasserman M."/>
            <person name="Watts T."/>
            <person name="Wilson D."/>
            <person name="Wilson R.K."/>
            <person name="Wing R.A."/>
            <person name="Wolfner M.F."/>
            <person name="Wong A."/>
            <person name="Wong G.K."/>
            <person name="Wu C.I."/>
            <person name="Wu G."/>
            <person name="Yamamoto D."/>
            <person name="Yang H.P."/>
            <person name="Yang S.P."/>
            <person name="Yorke J.A."/>
            <person name="Yoshida K."/>
            <person name="Zdobnov E."/>
            <person name="Zhang P."/>
            <person name="Zhang Y."/>
            <person name="Zimin A.V."/>
            <person name="Baldwin J."/>
            <person name="Abdouelleil A."/>
            <person name="Abdulkadir J."/>
            <person name="Abebe A."/>
            <person name="Abera B."/>
            <person name="Abreu J."/>
            <person name="Acer S.C."/>
            <person name="Aftuck L."/>
            <person name="Alexander A."/>
            <person name="An P."/>
            <person name="Anderson E."/>
            <person name="Anderson S."/>
            <person name="Arachi H."/>
            <person name="Azer M."/>
            <person name="Bachantsang P."/>
            <person name="Barry A."/>
            <person name="Bayul T."/>
            <person name="Berlin A."/>
            <person name="Bessette D."/>
            <person name="Bloom T."/>
            <person name="Blye J."/>
            <person name="Boguslavskiy L."/>
            <person name="Bonnet C."/>
            <person name="Boukhgalter B."/>
            <person name="Bourzgui I."/>
            <person name="Brown A."/>
            <person name="Cahill P."/>
            <person name="Channer S."/>
            <person name="Cheshatsang Y."/>
            <person name="Chuda L."/>
            <person name="Citroen M."/>
            <person name="Collymore A."/>
            <person name="Cooke P."/>
            <person name="Costello M."/>
            <person name="D'Aco K."/>
            <person name="Daza R."/>
            <person name="De Haan G."/>
            <person name="DeGray S."/>
            <person name="DeMaso C."/>
            <person name="Dhargay N."/>
            <person name="Dooley K."/>
            <person name="Dooley E."/>
            <person name="Doricent M."/>
            <person name="Dorje P."/>
            <person name="Dorjee K."/>
            <person name="Dupes A."/>
            <person name="Elong R."/>
            <person name="Falk J."/>
            <person name="Farina A."/>
            <person name="Faro S."/>
            <person name="Ferguson D."/>
            <person name="Fisher S."/>
            <person name="Foley C.D."/>
            <person name="Franke A."/>
            <person name="Friedrich D."/>
            <person name="Gadbois L."/>
            <person name="Gearin G."/>
            <person name="Gearin C.R."/>
            <person name="Giannoukos G."/>
            <person name="Goode T."/>
            <person name="Graham J."/>
            <person name="Grandbois E."/>
            <person name="Grewal S."/>
            <person name="Gyaltsen K."/>
            <person name="Hafez N."/>
            <person name="Hagos B."/>
            <person name="Hall J."/>
            <person name="Henson C."/>
            <person name="Hollinger A."/>
            <person name="Honan T."/>
            <person name="Huard M.D."/>
            <person name="Hughes L."/>
            <person name="Hurhula B."/>
            <person name="Husby M.E."/>
            <person name="Kamat A."/>
            <person name="Kanga B."/>
            <person name="Kashin S."/>
            <person name="Khazanovich D."/>
            <person name="Kisner P."/>
            <person name="Lance K."/>
            <person name="Lara M."/>
            <person name="Lee W."/>
            <person name="Lennon N."/>
            <person name="Letendre F."/>
            <person name="LeVine R."/>
            <person name="Lipovsky A."/>
            <person name="Liu X."/>
            <person name="Liu J."/>
            <person name="Liu S."/>
            <person name="Lokyitsang T."/>
            <person name="Lokyitsang Y."/>
            <person name="Lubonja R."/>
            <person name="Lui A."/>
            <person name="MacDonald P."/>
            <person name="Magnisalis V."/>
            <person name="Maru K."/>
            <person name="Matthews C."/>
            <person name="McCusker W."/>
            <person name="McDonough S."/>
            <person name="Mehta T."/>
            <person name="Meldrim J."/>
            <person name="Meneus L."/>
            <person name="Mihai O."/>
            <person name="Mihalev A."/>
            <person name="Mihova T."/>
            <person name="Mittelman R."/>
            <person name="Mlenga V."/>
            <person name="Montmayeur A."/>
            <person name="Mulrain L."/>
            <person name="Navidi A."/>
            <person name="Naylor J."/>
            <person name="Negash T."/>
            <person name="Nguyen T."/>
            <person name="Nguyen N."/>
            <person name="Nicol R."/>
            <person name="Norbu C."/>
            <person name="Norbu N."/>
            <person name="Novod N."/>
            <person name="O'Neill B."/>
            <person name="Osman S."/>
            <person name="Markiewicz E."/>
            <person name="Oyono O.L."/>
            <person name="Patti C."/>
            <person name="Phunkhang P."/>
            <person name="Pierre F."/>
            <person name="Priest M."/>
            <person name="Raghuraman S."/>
            <person name="Rege F."/>
            <person name="Reyes R."/>
            <person name="Rise C."/>
            <person name="Rogov P."/>
            <person name="Ross K."/>
            <person name="Ryan E."/>
            <person name="Settipalli S."/>
            <person name="Shea T."/>
            <person name="Sherpa N."/>
            <person name="Shi L."/>
            <person name="Shih D."/>
            <person name="Sparrow T."/>
            <person name="Spaulding J."/>
            <person name="Stalker J."/>
            <person name="Stange-Thomann N."/>
            <person name="Stavropoulos S."/>
            <person name="Stone C."/>
            <person name="Strader C."/>
            <person name="Tesfaye S."/>
            <person name="Thomson T."/>
            <person name="Thoulutsang Y."/>
            <person name="Thoulutsang D."/>
            <person name="Topham K."/>
            <person name="Topping I."/>
            <person name="Tsamla T."/>
            <person name="Vassiliev H."/>
            <person name="Vo A."/>
            <person name="Wangchuk T."/>
            <person name="Wangdi T."/>
            <person name="Weiand M."/>
            <person name="Wilkinson J."/>
            <person name="Wilson A."/>
            <person name="Yadav S."/>
            <person name="Young G."/>
            <person name="Yu Q."/>
            <person name="Zembek L."/>
            <person name="Zhong D."/>
            <person name="Zimmer A."/>
            <person name="Zwirko Z."/>
            <person name="Jaffe D.B."/>
            <person name="Alvarez P."/>
            <person name="Brockman W."/>
            <person name="Butler J."/>
            <person name="Chin C."/>
            <person name="Gnerre S."/>
            <person name="Grabherr M."/>
            <person name="Kleber M."/>
            <person name="Mauceli E."/>
            <person name="MacCallum I."/>
        </authorList>
    </citation>
    <scope>NUCLEOTIDE SEQUENCE [LARGE SCALE GENOMIC DNA]</scope>
    <source>
        <strain evidence="10">Tucson 14024-0371.13</strain>
    </source>
</reference>
<dbReference type="AlphaFoldDB" id="B3MLN9"/>
<dbReference type="GeneID" id="6497699"/>
<dbReference type="GO" id="GO:0005634">
    <property type="term" value="C:nucleus"/>
    <property type="evidence" value="ECO:0007669"/>
    <property type="project" value="TreeGrafter"/>
</dbReference>
<feature type="domain" description="Protein arginine N-methyltransferase" evidence="8">
    <location>
        <begin position="189"/>
        <end position="348"/>
    </location>
</feature>
<dbReference type="eggNOG" id="KOG1499">
    <property type="taxonomic scope" value="Eukaryota"/>
</dbReference>
<evidence type="ECO:0000256" key="4">
    <source>
        <dbReference type="ARBA" id="ARBA00022691"/>
    </source>
</evidence>
<accession>B3MLN9</accession>
<keyword evidence="2 6" id="KW-0489">Methyltransferase</keyword>
<dbReference type="STRING" id="7217.B3MLN9"/>
<dbReference type="PhylomeDB" id="B3MLN9"/>
<dbReference type="InParanoid" id="B3MLN9"/>
<keyword evidence="10" id="KW-1185">Reference proteome</keyword>
<dbReference type="HOGENOM" id="CLU_017375_1_2_1"/>
<dbReference type="InterPro" id="IPR041698">
    <property type="entry name" value="Methyltransf_25"/>
</dbReference>
<gene>
    <name evidence="9" type="primary">Dana\GF14882</name>
    <name evidence="9" type="synonym">dana_GLEANR_15646</name>
    <name evidence="9" type="ORF">GF14882</name>
</gene>
<dbReference type="GO" id="GO:0042054">
    <property type="term" value="F:histone methyltransferase activity"/>
    <property type="evidence" value="ECO:0007669"/>
    <property type="project" value="TreeGrafter"/>
</dbReference>
<dbReference type="Gene3D" id="3.40.50.150">
    <property type="entry name" value="Vaccinia Virus protein VP39"/>
    <property type="match status" value="1"/>
</dbReference>
<dbReference type="SMR" id="B3MLN9"/>
<dbReference type="InterPro" id="IPR029063">
    <property type="entry name" value="SAM-dependent_MTases_sf"/>
</dbReference>
<evidence type="ECO:0000259" key="8">
    <source>
        <dbReference type="Pfam" id="PF22528"/>
    </source>
</evidence>
<evidence type="ECO:0000256" key="1">
    <source>
        <dbReference type="ARBA" id="ARBA00011925"/>
    </source>
</evidence>
<dbReference type="Pfam" id="PF13649">
    <property type="entry name" value="Methyltransf_25"/>
    <property type="match status" value="1"/>
</dbReference>
<dbReference type="EC" id="2.1.1.319" evidence="1"/>
<dbReference type="PROSITE" id="PS51678">
    <property type="entry name" value="SAM_MT_PRMT"/>
    <property type="match status" value="1"/>
</dbReference>
<name>B3MLN9_DROAN</name>
<dbReference type="Pfam" id="PF22528">
    <property type="entry name" value="PRMT_C"/>
    <property type="match status" value="1"/>
</dbReference>
<protein>
    <recommendedName>
        <fullName evidence="1">type I protein arginine methyltransferase</fullName>
        <ecNumber evidence="1">2.1.1.319</ecNumber>
    </recommendedName>
</protein>
<proteinExistence type="predicted"/>
<dbReference type="CDD" id="cd02440">
    <property type="entry name" value="AdoMet_MTases"/>
    <property type="match status" value="1"/>
</dbReference>
<dbReference type="EMBL" id="CH902620">
    <property type="protein sequence ID" value="EDV30760.1"/>
    <property type="molecule type" value="Genomic_DNA"/>
</dbReference>
<keyword evidence="3 6" id="KW-0808">Transferase</keyword>
<dbReference type="Gene3D" id="2.70.160.11">
    <property type="entry name" value="Hnrnp arginine n-methyltransferase1"/>
    <property type="match status" value="1"/>
</dbReference>